<evidence type="ECO:0000256" key="1">
    <source>
        <dbReference type="ARBA" id="ARBA00005290"/>
    </source>
</evidence>
<dbReference type="Proteomes" id="UP000674179">
    <property type="component" value="Chromosome 13"/>
</dbReference>
<dbReference type="InterPro" id="IPR004130">
    <property type="entry name" value="Gpn"/>
</dbReference>
<organism evidence="8 9">
    <name type="scientific">Leishmania enriettii</name>
    <dbReference type="NCBI Taxonomy" id="5663"/>
    <lineage>
        <taxon>Eukaryota</taxon>
        <taxon>Discoba</taxon>
        <taxon>Euglenozoa</taxon>
        <taxon>Kinetoplastea</taxon>
        <taxon>Metakinetoplastina</taxon>
        <taxon>Trypanosomatida</taxon>
        <taxon>Trypanosomatidae</taxon>
        <taxon>Leishmaniinae</taxon>
        <taxon>Leishmania</taxon>
    </lineage>
</organism>
<proteinExistence type="inferred from homology"/>
<dbReference type="PANTHER" id="PTHR21231:SF8">
    <property type="entry name" value="GPN-LOOP GTPASE 1"/>
    <property type="match status" value="1"/>
</dbReference>
<dbReference type="InterPro" id="IPR003593">
    <property type="entry name" value="AAA+_ATPase"/>
</dbReference>
<feature type="domain" description="AAA+ ATPase" evidence="7">
    <location>
        <begin position="23"/>
        <end position="162"/>
    </location>
</feature>
<comment type="similarity">
    <text evidence="1 5">Belongs to the GPN-loop GTPase family.</text>
</comment>
<dbReference type="Gene3D" id="3.40.50.300">
    <property type="entry name" value="P-loop containing nucleotide triphosphate hydrolases"/>
    <property type="match status" value="1"/>
</dbReference>
<comment type="subcellular location">
    <subcellularLocation>
        <location evidence="5">Cytoplasm</location>
    </subcellularLocation>
    <subcellularLocation>
        <location evidence="5">Nucleus</location>
    </subcellularLocation>
</comment>
<dbReference type="KEGG" id="lenr:94174983"/>
<dbReference type="OrthoDB" id="243313at2759"/>
<evidence type="ECO:0000259" key="7">
    <source>
        <dbReference type="SMART" id="SM00382"/>
    </source>
</evidence>
<accession>A0A836KUQ4</accession>
<dbReference type="CDD" id="cd17870">
    <property type="entry name" value="GPN1"/>
    <property type="match status" value="1"/>
</dbReference>
<dbReference type="EMBL" id="JAFHKP010000013">
    <property type="protein sequence ID" value="KAG5483515.1"/>
    <property type="molecule type" value="Genomic_DNA"/>
</dbReference>
<keyword evidence="4 5" id="KW-0342">GTP-binding</keyword>
<evidence type="ECO:0000256" key="4">
    <source>
        <dbReference type="ARBA" id="ARBA00023134"/>
    </source>
</evidence>
<keyword evidence="5" id="KW-0963">Cytoplasm</keyword>
<keyword evidence="3 5" id="KW-0378">Hydrolase</keyword>
<dbReference type="GO" id="GO:0005634">
    <property type="term" value="C:nucleus"/>
    <property type="evidence" value="ECO:0007669"/>
    <property type="project" value="UniProtKB-SubCell"/>
</dbReference>
<evidence type="ECO:0000256" key="5">
    <source>
        <dbReference type="RuleBase" id="RU365059"/>
    </source>
</evidence>
<dbReference type="RefSeq" id="XP_067694732.1">
    <property type="nucleotide sequence ID" value="XM_067839473.1"/>
</dbReference>
<dbReference type="Pfam" id="PF03029">
    <property type="entry name" value="ATP_bind_1"/>
    <property type="match status" value="1"/>
</dbReference>
<evidence type="ECO:0000256" key="3">
    <source>
        <dbReference type="ARBA" id="ARBA00022801"/>
    </source>
</evidence>
<comment type="subunit">
    <text evidence="5">Binds to RNA polymerase II.</text>
</comment>
<evidence type="ECO:0000313" key="8">
    <source>
        <dbReference type="EMBL" id="KAG5483515.1"/>
    </source>
</evidence>
<dbReference type="AlphaFoldDB" id="A0A836KUQ4"/>
<dbReference type="SMART" id="SM00382">
    <property type="entry name" value="AAA"/>
    <property type="match status" value="1"/>
</dbReference>
<evidence type="ECO:0000256" key="6">
    <source>
        <dbReference type="SAM" id="MobiDB-lite"/>
    </source>
</evidence>
<dbReference type="GeneID" id="94174983"/>
<dbReference type="InterPro" id="IPR030230">
    <property type="entry name" value="Gpn1/Npa3/XAB1"/>
</dbReference>
<dbReference type="PANTHER" id="PTHR21231">
    <property type="entry name" value="XPA-BINDING PROTEIN 1-RELATED"/>
    <property type="match status" value="1"/>
</dbReference>
<dbReference type="InterPro" id="IPR027417">
    <property type="entry name" value="P-loop_NTPase"/>
</dbReference>
<dbReference type="EC" id="3.6.5.-" evidence="5"/>
<protein>
    <recommendedName>
        <fullName evidence="5">GPN-loop GTPase</fullName>
        <ecNumber evidence="5">3.6.5.-</ecNumber>
    </recommendedName>
</protein>
<evidence type="ECO:0000256" key="2">
    <source>
        <dbReference type="ARBA" id="ARBA00022741"/>
    </source>
</evidence>
<keyword evidence="2 5" id="KW-0547">Nucleotide-binding</keyword>
<feature type="region of interest" description="Disordered" evidence="6">
    <location>
        <begin position="220"/>
        <end position="250"/>
    </location>
</feature>
<dbReference type="GO" id="GO:0005525">
    <property type="term" value="F:GTP binding"/>
    <property type="evidence" value="ECO:0007669"/>
    <property type="project" value="UniProtKB-KW"/>
</dbReference>
<name>A0A836KUQ4_LEIEN</name>
<comment type="function">
    <text evidence="5">Small GTPase required for proper nuclear import of RNA polymerase II (RNAPII). May act at an RNAP assembly step prior to nuclear import.</text>
</comment>
<keyword evidence="9" id="KW-1185">Reference proteome</keyword>
<reference evidence="8 9" key="1">
    <citation type="submission" date="2021-02" db="EMBL/GenBank/DDBJ databases">
        <title>Leishmania (Mundinia) enrietti genome sequencing and assembly.</title>
        <authorList>
            <person name="Almutairi H."/>
            <person name="Gatherer D."/>
        </authorList>
    </citation>
    <scope>NUCLEOTIDE SEQUENCE [LARGE SCALE GENOMIC DNA]</scope>
    <source>
        <strain evidence="8">CUR178</strain>
    </source>
</reference>
<sequence>MGDATSPVSASASPATAAATATSPVVILVVGMAGTGKTTLVHRMQHYAHANGIRSYFINLDPAVTHTPYNVNIDIRDSVQYGEVMKKYRLGPNGAIMTSLNLFATKIHQVVTLVENKKETLDWIVVDTPGQIEVFTWSASGQLIAESFGAVLPTVLLFVADTVRCVSSPQTFVSTMLYSSGIMLKQQVPLVVVFNKTDVVSADSVIAWMRDSDALDEAVANPHRHNQSRRAVSPGADDDEDTGGQGEGTRIGSIALGSQGALLGREGNSYAATLAQSMSLFLHEFYEDLPYAAVSAQSGAGMSELAASIERGKQQALEAKAATAAPCSPLPPATSC</sequence>
<gene>
    <name evidence="8" type="ORF">CUR178_07836</name>
</gene>
<dbReference type="GO" id="GO:0003924">
    <property type="term" value="F:GTPase activity"/>
    <property type="evidence" value="ECO:0007669"/>
    <property type="project" value="InterPro"/>
</dbReference>
<comment type="caution">
    <text evidence="8">The sequence shown here is derived from an EMBL/GenBank/DDBJ whole genome shotgun (WGS) entry which is preliminary data.</text>
</comment>
<evidence type="ECO:0000313" key="9">
    <source>
        <dbReference type="Proteomes" id="UP000674179"/>
    </source>
</evidence>
<dbReference type="SUPFAM" id="SSF52540">
    <property type="entry name" value="P-loop containing nucleoside triphosphate hydrolases"/>
    <property type="match status" value="1"/>
</dbReference>
<dbReference type="GO" id="GO:0005737">
    <property type="term" value="C:cytoplasm"/>
    <property type="evidence" value="ECO:0007669"/>
    <property type="project" value="UniProtKB-SubCell"/>
</dbReference>